<dbReference type="Proteomes" id="UP000239757">
    <property type="component" value="Unassembled WGS sequence"/>
</dbReference>
<dbReference type="OrthoDB" id="1678883at2759"/>
<sequence length="160" mass="18353">MDFGPIAFDNESGSGFGLEMEKSNCGAKNLRLNTIRKRIGTVVFNISLNLLRNKNKKRKNIAFELSLVVASQLITITYCFLNHRHFREPSPHPLKSLCPLSYSNNSNVKERIEADNNSEHDRRELEVERRCCSLGREGIDDRKGMLGFSVERRLLIIFIL</sequence>
<protein>
    <submittedName>
        <fullName evidence="1">Uncharacterized protein</fullName>
    </submittedName>
</protein>
<evidence type="ECO:0000313" key="2">
    <source>
        <dbReference type="Proteomes" id="UP000239757"/>
    </source>
</evidence>
<organism evidence="1 2">
    <name type="scientific">Gossypium barbadense</name>
    <name type="common">Sea Island cotton</name>
    <name type="synonym">Hibiscus barbadensis</name>
    <dbReference type="NCBI Taxonomy" id="3634"/>
    <lineage>
        <taxon>Eukaryota</taxon>
        <taxon>Viridiplantae</taxon>
        <taxon>Streptophyta</taxon>
        <taxon>Embryophyta</taxon>
        <taxon>Tracheophyta</taxon>
        <taxon>Spermatophyta</taxon>
        <taxon>Magnoliopsida</taxon>
        <taxon>eudicotyledons</taxon>
        <taxon>Gunneridae</taxon>
        <taxon>Pentapetalae</taxon>
        <taxon>rosids</taxon>
        <taxon>malvids</taxon>
        <taxon>Malvales</taxon>
        <taxon>Malvaceae</taxon>
        <taxon>Malvoideae</taxon>
        <taxon>Gossypium</taxon>
    </lineage>
</organism>
<dbReference type="AlphaFoldDB" id="A0A2P5WGZ9"/>
<proteinExistence type="predicted"/>
<accession>A0A2P5WGZ9</accession>
<dbReference type="EMBL" id="KZ667656">
    <property type="protein sequence ID" value="PPR90335.1"/>
    <property type="molecule type" value="Genomic_DNA"/>
</dbReference>
<name>A0A2P5WGZ9_GOSBA</name>
<reference evidence="1 2" key="1">
    <citation type="submission" date="2015-01" db="EMBL/GenBank/DDBJ databases">
        <title>Genome of allotetraploid Gossypium barbadense reveals genomic plasticity and fiber elongation in cotton evolution.</title>
        <authorList>
            <person name="Chen X."/>
            <person name="Liu X."/>
            <person name="Zhao B."/>
            <person name="Zheng H."/>
            <person name="Hu Y."/>
            <person name="Lu G."/>
            <person name="Yang C."/>
            <person name="Chen J."/>
            <person name="Shan C."/>
            <person name="Zhang L."/>
            <person name="Zhou Y."/>
            <person name="Wang L."/>
            <person name="Guo W."/>
            <person name="Bai Y."/>
            <person name="Ruan J."/>
            <person name="Shangguan X."/>
            <person name="Mao Y."/>
            <person name="Jiang J."/>
            <person name="Zhu Y."/>
            <person name="Lei J."/>
            <person name="Kang H."/>
            <person name="Chen S."/>
            <person name="He X."/>
            <person name="Wang R."/>
            <person name="Wang Y."/>
            <person name="Chen J."/>
            <person name="Wang L."/>
            <person name="Yu S."/>
            <person name="Wang B."/>
            <person name="Wei J."/>
            <person name="Song S."/>
            <person name="Lu X."/>
            <person name="Gao Z."/>
            <person name="Gu W."/>
            <person name="Deng X."/>
            <person name="Ma D."/>
            <person name="Wang S."/>
            <person name="Liang W."/>
            <person name="Fang L."/>
            <person name="Cai C."/>
            <person name="Zhu X."/>
            <person name="Zhou B."/>
            <person name="Zhang Y."/>
            <person name="Chen Z."/>
            <person name="Xu S."/>
            <person name="Zhu R."/>
            <person name="Wang S."/>
            <person name="Zhang T."/>
            <person name="Zhao G."/>
        </authorList>
    </citation>
    <scope>NUCLEOTIDE SEQUENCE [LARGE SCALE GENOMIC DNA]</scope>
    <source>
        <strain evidence="2">cv. Xinhai21</strain>
        <tissue evidence="1">Leaf</tissue>
    </source>
</reference>
<gene>
    <name evidence="1" type="ORF">GOBAR_AA30349</name>
</gene>
<evidence type="ECO:0000313" key="1">
    <source>
        <dbReference type="EMBL" id="PPR90335.1"/>
    </source>
</evidence>